<evidence type="ECO:0000313" key="2">
    <source>
        <dbReference type="EMBL" id="GAA2597310.1"/>
    </source>
</evidence>
<organism evidence="2 3">
    <name type="scientific">Actinomadura fulvescens</name>
    <dbReference type="NCBI Taxonomy" id="46160"/>
    <lineage>
        <taxon>Bacteria</taxon>
        <taxon>Bacillati</taxon>
        <taxon>Actinomycetota</taxon>
        <taxon>Actinomycetes</taxon>
        <taxon>Streptosporangiales</taxon>
        <taxon>Thermomonosporaceae</taxon>
        <taxon>Actinomadura</taxon>
    </lineage>
</organism>
<dbReference type="InterPro" id="IPR029058">
    <property type="entry name" value="AB_hydrolase_fold"/>
</dbReference>
<dbReference type="PRINTS" id="PR00111">
    <property type="entry name" value="ABHYDROLASE"/>
</dbReference>
<dbReference type="PRINTS" id="PR00412">
    <property type="entry name" value="EPOXHYDRLASE"/>
</dbReference>
<keyword evidence="2" id="KW-0378">Hydrolase</keyword>
<comment type="caution">
    <text evidence="2">The sequence shown here is derived from an EMBL/GenBank/DDBJ whole genome shotgun (WGS) entry which is preliminary data.</text>
</comment>
<dbReference type="PANTHER" id="PTHR43798">
    <property type="entry name" value="MONOACYLGLYCEROL LIPASE"/>
    <property type="match status" value="1"/>
</dbReference>
<dbReference type="EMBL" id="BAAATD010000004">
    <property type="protein sequence ID" value="GAA2597310.1"/>
    <property type="molecule type" value="Genomic_DNA"/>
</dbReference>
<dbReference type="Proteomes" id="UP001501509">
    <property type="component" value="Unassembled WGS sequence"/>
</dbReference>
<dbReference type="GO" id="GO:0016787">
    <property type="term" value="F:hydrolase activity"/>
    <property type="evidence" value="ECO:0007669"/>
    <property type="project" value="UniProtKB-KW"/>
</dbReference>
<protein>
    <submittedName>
        <fullName evidence="2">Alpha/beta fold hydrolase</fullName>
    </submittedName>
</protein>
<gene>
    <name evidence="2" type="ORF">GCM10010411_33540</name>
</gene>
<keyword evidence="3" id="KW-1185">Reference proteome</keyword>
<evidence type="ECO:0000259" key="1">
    <source>
        <dbReference type="Pfam" id="PF00561"/>
    </source>
</evidence>
<reference evidence="3" key="1">
    <citation type="journal article" date="2019" name="Int. J. Syst. Evol. Microbiol.">
        <title>The Global Catalogue of Microorganisms (GCM) 10K type strain sequencing project: providing services to taxonomists for standard genome sequencing and annotation.</title>
        <authorList>
            <consortium name="The Broad Institute Genomics Platform"/>
            <consortium name="The Broad Institute Genome Sequencing Center for Infectious Disease"/>
            <person name="Wu L."/>
            <person name="Ma J."/>
        </authorList>
    </citation>
    <scope>NUCLEOTIDE SEQUENCE [LARGE SCALE GENOMIC DNA]</scope>
    <source>
        <strain evidence="3">JCM 6833</strain>
    </source>
</reference>
<dbReference type="InterPro" id="IPR000639">
    <property type="entry name" value="Epox_hydrolase-like"/>
</dbReference>
<feature type="domain" description="AB hydrolase-1" evidence="1">
    <location>
        <begin position="19"/>
        <end position="243"/>
    </location>
</feature>
<dbReference type="InterPro" id="IPR000073">
    <property type="entry name" value="AB_hydrolase_1"/>
</dbReference>
<dbReference type="SUPFAM" id="SSF53474">
    <property type="entry name" value="alpha/beta-Hydrolases"/>
    <property type="match status" value="1"/>
</dbReference>
<accession>A0ABP6C4U1</accession>
<evidence type="ECO:0000313" key="3">
    <source>
        <dbReference type="Proteomes" id="UP001501509"/>
    </source>
</evidence>
<sequence>MGAAMTVQLYARDVGVGTPLVLIHGFPLSSAMWLNQREGLATRFRVITPDLRGFGGSVLGTEEPSVDEMADDVARLFRRIGVARAVVGGLSMGGYVAMALCRRHPDLVMGVVLADTRAGEDSAEIRAARLAQVERLETEDTVRVLLDEVLPHLVGPTTFRQRALVYGRVRGLVQATPPRAAAWALRAMAARGESFETLRTLKVPALVVVGAEDTLTTEADARAMVDTIPNAELLVIPRAGHLCAVEQPDLFNQAVAEFTAAIARMAG</sequence>
<dbReference type="Pfam" id="PF00561">
    <property type="entry name" value="Abhydrolase_1"/>
    <property type="match status" value="1"/>
</dbReference>
<proteinExistence type="predicted"/>
<name>A0ABP6C4U1_9ACTN</name>
<dbReference type="Gene3D" id="3.40.50.1820">
    <property type="entry name" value="alpha/beta hydrolase"/>
    <property type="match status" value="1"/>
</dbReference>
<dbReference type="InterPro" id="IPR050266">
    <property type="entry name" value="AB_hydrolase_sf"/>
</dbReference>